<sequence>MSSFSGENSAALPSVLESLTMVINGSISEGAFPSCWLRTFILPLAKKRDLGDILDTRPIAKLCELSKVCERVVHDQLTQYLYTNRLINPYQAGFRRGHSTHTALLGVLEDVRRAIELKRITVLVLFEFSKAFDTVPHALLLEKMRGLNFSDLTVRWFASYLRGRTQAVVDSTGAHSTWLPTTTGVPQGSVLGPTLFSIFINDLPGVLTCSKHMLFADDLQVYRSFRPQDFDREIASLT</sequence>
<evidence type="ECO:0000259" key="1">
    <source>
        <dbReference type="PROSITE" id="PS50878"/>
    </source>
</evidence>
<dbReference type="PANTHER" id="PTHR33332">
    <property type="entry name" value="REVERSE TRANSCRIPTASE DOMAIN-CONTAINING PROTEIN"/>
    <property type="match status" value="1"/>
</dbReference>
<dbReference type="SUPFAM" id="SSF56672">
    <property type="entry name" value="DNA/RNA polymerases"/>
    <property type="match status" value="1"/>
</dbReference>
<dbReference type="GO" id="GO:0071897">
    <property type="term" value="P:DNA biosynthetic process"/>
    <property type="evidence" value="ECO:0007669"/>
    <property type="project" value="UniProtKB-ARBA"/>
</dbReference>
<dbReference type="InterPro" id="IPR043502">
    <property type="entry name" value="DNA/RNA_pol_sf"/>
</dbReference>
<comment type="caution">
    <text evidence="2">The sequence shown here is derived from an EMBL/GenBank/DDBJ whole genome shotgun (WGS) entry which is preliminary data.</text>
</comment>
<accession>A0ABD2X6J9</accession>
<dbReference type="PROSITE" id="PS50878">
    <property type="entry name" value="RT_POL"/>
    <property type="match status" value="1"/>
</dbReference>
<evidence type="ECO:0000313" key="2">
    <source>
        <dbReference type="EMBL" id="KAL3400513.1"/>
    </source>
</evidence>
<dbReference type="Proteomes" id="UP001627154">
    <property type="component" value="Unassembled WGS sequence"/>
</dbReference>
<dbReference type="InterPro" id="IPR000477">
    <property type="entry name" value="RT_dom"/>
</dbReference>
<reference evidence="2 3" key="1">
    <citation type="journal article" date="2024" name="bioRxiv">
        <title>A reference genome for Trichogramma kaykai: A tiny desert-dwelling parasitoid wasp with competing sex-ratio distorters.</title>
        <authorList>
            <person name="Culotta J."/>
            <person name="Lindsey A.R."/>
        </authorList>
    </citation>
    <scope>NUCLEOTIDE SEQUENCE [LARGE SCALE GENOMIC DNA]</scope>
    <source>
        <strain evidence="2 3">KSX58</strain>
    </source>
</reference>
<dbReference type="AlphaFoldDB" id="A0ABD2X6J9"/>
<evidence type="ECO:0000313" key="3">
    <source>
        <dbReference type="Proteomes" id="UP001627154"/>
    </source>
</evidence>
<protein>
    <recommendedName>
        <fullName evidence="1">Reverse transcriptase domain-containing protein</fullName>
    </recommendedName>
</protein>
<keyword evidence="3" id="KW-1185">Reference proteome</keyword>
<proteinExistence type="predicted"/>
<name>A0ABD2X6J9_9HYME</name>
<gene>
    <name evidence="2" type="ORF">TKK_006362</name>
</gene>
<dbReference type="CDD" id="cd01650">
    <property type="entry name" value="RT_nLTR_like"/>
    <property type="match status" value="1"/>
</dbReference>
<dbReference type="EMBL" id="JBJJXI010000051">
    <property type="protein sequence ID" value="KAL3400513.1"/>
    <property type="molecule type" value="Genomic_DNA"/>
</dbReference>
<feature type="domain" description="Reverse transcriptase" evidence="1">
    <location>
        <begin position="25"/>
        <end position="238"/>
    </location>
</feature>
<dbReference type="Pfam" id="PF00078">
    <property type="entry name" value="RVT_1"/>
    <property type="match status" value="1"/>
</dbReference>
<organism evidence="2 3">
    <name type="scientific">Trichogramma kaykai</name>
    <dbReference type="NCBI Taxonomy" id="54128"/>
    <lineage>
        <taxon>Eukaryota</taxon>
        <taxon>Metazoa</taxon>
        <taxon>Ecdysozoa</taxon>
        <taxon>Arthropoda</taxon>
        <taxon>Hexapoda</taxon>
        <taxon>Insecta</taxon>
        <taxon>Pterygota</taxon>
        <taxon>Neoptera</taxon>
        <taxon>Endopterygota</taxon>
        <taxon>Hymenoptera</taxon>
        <taxon>Apocrita</taxon>
        <taxon>Proctotrupomorpha</taxon>
        <taxon>Chalcidoidea</taxon>
        <taxon>Trichogrammatidae</taxon>
        <taxon>Trichogramma</taxon>
    </lineage>
</organism>